<dbReference type="RefSeq" id="WP_377772283.1">
    <property type="nucleotide sequence ID" value="NZ_JBHUOQ010000001.1"/>
</dbReference>
<gene>
    <name evidence="1" type="ORF">ACFSX4_05305</name>
</gene>
<sequence length="86" mass="10584">MDTKVLLNRIILEKERSDRQFVKLEFNVRESQVVMRYVYEDEYNDDIHMNRHDADPELMDADTFENLKQLLNEKKIPYQARRDEFM</sequence>
<evidence type="ECO:0000313" key="2">
    <source>
        <dbReference type="Proteomes" id="UP001597519"/>
    </source>
</evidence>
<comment type="caution">
    <text evidence="1">The sequence shown here is derived from an EMBL/GenBank/DDBJ whole genome shotgun (WGS) entry which is preliminary data.</text>
</comment>
<reference evidence="2" key="1">
    <citation type="journal article" date="2019" name="Int. J. Syst. Evol. Microbiol.">
        <title>The Global Catalogue of Microorganisms (GCM) 10K type strain sequencing project: providing services to taxonomists for standard genome sequencing and annotation.</title>
        <authorList>
            <consortium name="The Broad Institute Genomics Platform"/>
            <consortium name="The Broad Institute Genome Sequencing Center for Infectious Disease"/>
            <person name="Wu L."/>
            <person name="Ma J."/>
        </authorList>
    </citation>
    <scope>NUCLEOTIDE SEQUENCE [LARGE SCALE GENOMIC DNA]</scope>
    <source>
        <strain evidence="2">KCTC 33575</strain>
    </source>
</reference>
<proteinExistence type="predicted"/>
<keyword evidence="2" id="KW-1185">Reference proteome</keyword>
<protein>
    <submittedName>
        <fullName evidence="1">Uncharacterized protein</fullName>
    </submittedName>
</protein>
<evidence type="ECO:0000313" key="1">
    <source>
        <dbReference type="EMBL" id="MFD2829878.1"/>
    </source>
</evidence>
<dbReference type="Proteomes" id="UP001597519">
    <property type="component" value="Unassembled WGS sequence"/>
</dbReference>
<organism evidence="1 2">
    <name type="scientific">Corticicoccus populi</name>
    <dbReference type="NCBI Taxonomy" id="1812821"/>
    <lineage>
        <taxon>Bacteria</taxon>
        <taxon>Bacillati</taxon>
        <taxon>Bacillota</taxon>
        <taxon>Bacilli</taxon>
        <taxon>Bacillales</taxon>
        <taxon>Staphylococcaceae</taxon>
        <taxon>Corticicoccus</taxon>
    </lineage>
</organism>
<name>A0ABW5WUE9_9STAP</name>
<accession>A0ABW5WUE9</accession>
<dbReference type="EMBL" id="JBHUOQ010000001">
    <property type="protein sequence ID" value="MFD2829878.1"/>
    <property type="molecule type" value="Genomic_DNA"/>
</dbReference>